<dbReference type="SUPFAM" id="SSF54001">
    <property type="entry name" value="Cysteine proteinases"/>
    <property type="match status" value="1"/>
</dbReference>
<dbReference type="Gene3D" id="3.90.1720.10">
    <property type="entry name" value="endopeptidase domain like (from Nostoc punctiforme)"/>
    <property type="match status" value="1"/>
</dbReference>
<dbReference type="PROSITE" id="PS51935">
    <property type="entry name" value="NLPC_P60"/>
    <property type="match status" value="1"/>
</dbReference>
<protein>
    <submittedName>
        <fullName evidence="6">NlpC/P60 family protein</fullName>
    </submittedName>
</protein>
<dbReference type="Pfam" id="PF00877">
    <property type="entry name" value="NLPC_P60"/>
    <property type="match status" value="1"/>
</dbReference>
<gene>
    <name evidence="6" type="ORF">HMPREF0556_10199</name>
</gene>
<evidence type="ECO:0000259" key="5">
    <source>
        <dbReference type="PROSITE" id="PS51935"/>
    </source>
</evidence>
<evidence type="ECO:0000256" key="2">
    <source>
        <dbReference type="ARBA" id="ARBA00022670"/>
    </source>
</evidence>
<sequence>MHMEKRVIIKSKAFLWSTNKENEIAKRITMENPLLLGHITKQEAMELYENRLVVSELLYGDVVEVISTDKKFAKVVVPEQKSFQDEKGYPGYIALADLGPIPENYPETRKAGVISKTAELAFEAGISQEISFGTILRVGKENPYTYTVFTPHGKAEIPKISVMLHEEVSREAIVRNVIHSARKFLELPYVWAGTSAAGFDCSGFVYALFRTYGIWISRDAEEQSHEGKHVDYADAKPGDLLFFAYEEGKGAVHHVGLYLGSDQMIHSQTPGSKVIITKLSGTNYETELCTVARHF</sequence>
<dbReference type="EMBL" id="ACCR02000002">
    <property type="protein sequence ID" value="EFI85000.1"/>
    <property type="molecule type" value="Genomic_DNA"/>
</dbReference>
<evidence type="ECO:0000256" key="3">
    <source>
        <dbReference type="ARBA" id="ARBA00022801"/>
    </source>
</evidence>
<feature type="domain" description="NlpC/P60" evidence="5">
    <location>
        <begin position="171"/>
        <end position="295"/>
    </location>
</feature>
<accession>D7UUS4</accession>
<dbReference type="STRING" id="525367.HMPREF0556_10199"/>
<dbReference type="InterPro" id="IPR038765">
    <property type="entry name" value="Papain-like_cys_pep_sf"/>
</dbReference>
<dbReference type="PANTHER" id="PTHR47053">
    <property type="entry name" value="MUREIN DD-ENDOPEPTIDASE MEPH-RELATED"/>
    <property type="match status" value="1"/>
</dbReference>
<keyword evidence="7" id="KW-1185">Reference proteome</keyword>
<comment type="caution">
    <text evidence="6">The sequence shown here is derived from an EMBL/GenBank/DDBJ whole genome shotgun (WGS) entry which is preliminary data.</text>
</comment>
<dbReference type="InterPro" id="IPR000064">
    <property type="entry name" value="NLP_P60_dom"/>
</dbReference>
<dbReference type="InterPro" id="IPR051202">
    <property type="entry name" value="Peptidase_C40"/>
</dbReference>
<organism evidence="6 7">
    <name type="scientific">Listeria grayi DSM 20601</name>
    <dbReference type="NCBI Taxonomy" id="525367"/>
    <lineage>
        <taxon>Bacteria</taxon>
        <taxon>Bacillati</taxon>
        <taxon>Bacillota</taxon>
        <taxon>Bacilli</taxon>
        <taxon>Bacillales</taxon>
        <taxon>Listeriaceae</taxon>
        <taxon>Listeria</taxon>
    </lineage>
</organism>
<evidence type="ECO:0000313" key="7">
    <source>
        <dbReference type="Proteomes" id="UP000010119"/>
    </source>
</evidence>
<evidence type="ECO:0000256" key="4">
    <source>
        <dbReference type="ARBA" id="ARBA00022807"/>
    </source>
</evidence>
<dbReference type="HOGENOM" id="CLU_016043_13_2_9"/>
<dbReference type="MEROPS" id="C40.009"/>
<dbReference type="eggNOG" id="COG0791">
    <property type="taxonomic scope" value="Bacteria"/>
</dbReference>
<comment type="similarity">
    <text evidence="1">Belongs to the peptidase C40 family.</text>
</comment>
<dbReference type="GO" id="GO:0006508">
    <property type="term" value="P:proteolysis"/>
    <property type="evidence" value="ECO:0007669"/>
    <property type="project" value="UniProtKB-KW"/>
</dbReference>
<keyword evidence="4" id="KW-0788">Thiol protease</keyword>
<dbReference type="Proteomes" id="UP000010119">
    <property type="component" value="Unassembled WGS sequence"/>
</dbReference>
<evidence type="ECO:0000256" key="1">
    <source>
        <dbReference type="ARBA" id="ARBA00007074"/>
    </source>
</evidence>
<dbReference type="AlphaFoldDB" id="D7UUS4"/>
<name>D7UUS4_LISGR</name>
<proteinExistence type="inferred from homology"/>
<dbReference type="PANTHER" id="PTHR47053:SF3">
    <property type="entry name" value="GAMMA-D-GLUTAMYL-L-LYSINE DIPEPTIDYL-PEPTIDASE"/>
    <property type="match status" value="1"/>
</dbReference>
<evidence type="ECO:0000313" key="6">
    <source>
        <dbReference type="EMBL" id="EFI85000.1"/>
    </source>
</evidence>
<keyword evidence="2" id="KW-0645">Protease</keyword>
<keyword evidence="3" id="KW-0378">Hydrolase</keyword>
<dbReference type="GO" id="GO:0008234">
    <property type="term" value="F:cysteine-type peptidase activity"/>
    <property type="evidence" value="ECO:0007669"/>
    <property type="project" value="UniProtKB-KW"/>
</dbReference>
<reference evidence="6" key="1">
    <citation type="submission" date="2010-06" db="EMBL/GenBank/DDBJ databases">
        <authorList>
            <person name="Muzny D."/>
            <person name="Qin X."/>
            <person name="Buhay C."/>
            <person name="Dugan-Rocha S."/>
            <person name="Ding Y."/>
            <person name="Chen G."/>
            <person name="Hawes A."/>
            <person name="Holder M."/>
            <person name="Jhangiani S."/>
            <person name="Johnson A."/>
            <person name="Khan Z."/>
            <person name="Li Z."/>
            <person name="Liu W."/>
            <person name="Liu X."/>
            <person name="Perez L."/>
            <person name="Shen H."/>
            <person name="Wang Q."/>
            <person name="Watt J."/>
            <person name="Xi L."/>
            <person name="Xin Y."/>
            <person name="Zhou J."/>
            <person name="Deng J."/>
            <person name="Jiang H."/>
            <person name="Liu Y."/>
            <person name="Qu J."/>
            <person name="Song X.-Z."/>
            <person name="Zhang L."/>
            <person name="Villasana D."/>
            <person name="Johnson A."/>
            <person name="Liu J."/>
            <person name="Liyanage D."/>
            <person name="Lorensuhewa L."/>
            <person name="Robinson T."/>
            <person name="Song A."/>
            <person name="Song B.-B."/>
            <person name="Dinh H."/>
            <person name="Thornton R."/>
            <person name="Coyle M."/>
            <person name="Francisco L."/>
            <person name="Jackson L."/>
            <person name="Javaid M."/>
            <person name="Korchina V."/>
            <person name="Kovar C."/>
            <person name="Mata R."/>
            <person name="Mathew T."/>
            <person name="Ngo R."/>
            <person name="Nguyen L."/>
            <person name="Nguyen N."/>
            <person name="Okwuonu G."/>
            <person name="Ongeri F."/>
            <person name="Pham C."/>
            <person name="Simmons D."/>
            <person name="Wilczek-Boney K."/>
            <person name="Hale W."/>
            <person name="Jakkamsetti A."/>
            <person name="Pham P."/>
            <person name="Ruth R."/>
            <person name="San Lucas F."/>
            <person name="Warren J."/>
            <person name="Zhang J."/>
            <person name="Zhao Z."/>
            <person name="Zhou C."/>
            <person name="Zhu D."/>
            <person name="Lee S."/>
            <person name="Bess C."/>
            <person name="Blankenburg K."/>
            <person name="Forbes L."/>
            <person name="Fu Q."/>
            <person name="Gubbala S."/>
            <person name="Hirani K."/>
            <person name="Jayaseelan J.C."/>
            <person name="Lara F."/>
            <person name="Munidasa M."/>
            <person name="Palculict T."/>
            <person name="Patil S."/>
            <person name="Pu L.-L."/>
            <person name="Saada N."/>
            <person name="Tang L."/>
            <person name="Weissenberger G."/>
            <person name="Zhu Y."/>
            <person name="Hemphill L."/>
            <person name="Shang Y."/>
            <person name="Youmans B."/>
            <person name="Ayvaz T."/>
            <person name="Ross M."/>
            <person name="Santibanez J."/>
            <person name="Aqrawi P."/>
            <person name="Gross S."/>
            <person name="Joshi V."/>
            <person name="Fowler G."/>
            <person name="Nazareth L."/>
            <person name="Reid J."/>
            <person name="Worley K."/>
            <person name="Petrosino J."/>
            <person name="Highlander S."/>
            <person name="Gibbs R."/>
        </authorList>
    </citation>
    <scope>NUCLEOTIDE SEQUENCE [LARGE SCALE GENOMIC DNA]</scope>
    <source>
        <strain evidence="6">DSM 20601</strain>
    </source>
</reference>